<protein>
    <submittedName>
        <fullName evidence="1">Uncharacterized protein</fullName>
    </submittedName>
</protein>
<proteinExistence type="predicted"/>
<organism evidence="1 2">
    <name type="scientific">Weizmannia acidilactici</name>
    <dbReference type="NCBI Taxonomy" id="2607726"/>
    <lineage>
        <taxon>Bacteria</taxon>
        <taxon>Bacillati</taxon>
        <taxon>Bacillota</taxon>
        <taxon>Bacilli</taxon>
        <taxon>Bacillales</taxon>
        <taxon>Bacillaceae</taxon>
        <taxon>Heyndrickxia</taxon>
    </lineage>
</organism>
<name>A0A5J4JLS1_9BACI</name>
<evidence type="ECO:0000313" key="1">
    <source>
        <dbReference type="EMBL" id="GER71580.1"/>
    </source>
</evidence>
<dbReference type="EMBL" id="BKZQ01000055">
    <property type="protein sequence ID" value="GER71580.1"/>
    <property type="molecule type" value="Genomic_DNA"/>
</dbReference>
<reference evidence="1 2" key="1">
    <citation type="submission" date="2019-09" db="EMBL/GenBank/DDBJ databases">
        <title>Draft genome sequence of Bacillus sp. JC-7.</title>
        <authorList>
            <person name="Tanaka N."/>
            <person name="Shiwa Y."/>
            <person name="Fujita N."/>
            <person name="Tanasupawat S."/>
        </authorList>
    </citation>
    <scope>NUCLEOTIDE SEQUENCE [LARGE SCALE GENOMIC DNA]</scope>
    <source>
        <strain evidence="1 2">JC-7</strain>
    </source>
</reference>
<dbReference type="Proteomes" id="UP000391919">
    <property type="component" value="Unassembled WGS sequence"/>
</dbReference>
<evidence type="ECO:0000313" key="2">
    <source>
        <dbReference type="Proteomes" id="UP000391919"/>
    </source>
</evidence>
<gene>
    <name evidence="1" type="ORF">BpJC7_28830</name>
</gene>
<accession>A0A5J4JLS1</accession>
<keyword evidence="2" id="KW-1185">Reference proteome</keyword>
<sequence length="165" mass="18458">MFDPTAFENMKTVFEGAAYDLDLSGEAAIIGRNDIVDLAGMSRDYRITLTLPAWREASATVRLFAPFAQLAAEILDGFSGNGAGAYAWITFSWQNTKKSDAYKSIIRSLWGGRHFEERSVYSSFSGTSEEVIIDFNRLITEDLMDDLLEMLHHAVKTLHHLKSSP</sequence>
<comment type="caution">
    <text evidence="1">The sequence shown here is derived from an EMBL/GenBank/DDBJ whole genome shotgun (WGS) entry which is preliminary data.</text>
</comment>
<dbReference type="AlphaFoldDB" id="A0A5J4JLS1"/>
<dbReference type="RefSeq" id="WP_151679224.1">
    <property type="nucleotide sequence ID" value="NZ_BKZQ01000055.1"/>
</dbReference>